<organism evidence="3 4">
    <name type="scientific">Pseudobacteroides cellulosolvens ATCC 35603 = DSM 2933</name>
    <dbReference type="NCBI Taxonomy" id="398512"/>
    <lineage>
        <taxon>Bacteria</taxon>
        <taxon>Bacillati</taxon>
        <taxon>Bacillota</taxon>
        <taxon>Clostridia</taxon>
        <taxon>Eubacteriales</taxon>
        <taxon>Oscillospiraceae</taxon>
        <taxon>Pseudobacteroides</taxon>
    </lineage>
</organism>
<dbReference type="SMART" id="SM00304">
    <property type="entry name" value="HAMP"/>
    <property type="match status" value="1"/>
</dbReference>
<feature type="transmembrane region" description="Helical" evidence="1">
    <location>
        <begin position="181"/>
        <end position="199"/>
    </location>
</feature>
<keyword evidence="4" id="KW-1185">Reference proteome</keyword>
<dbReference type="AlphaFoldDB" id="A0A0L6JXV7"/>
<feature type="transmembrane region" description="Helical" evidence="1">
    <location>
        <begin position="12"/>
        <end position="32"/>
    </location>
</feature>
<proteinExistence type="predicted"/>
<dbReference type="PROSITE" id="PS50885">
    <property type="entry name" value="HAMP"/>
    <property type="match status" value="1"/>
</dbReference>
<dbReference type="Pfam" id="PF00672">
    <property type="entry name" value="HAMP"/>
    <property type="match status" value="1"/>
</dbReference>
<dbReference type="EMBL" id="LGTC01000001">
    <property type="protein sequence ID" value="KNY30272.1"/>
    <property type="molecule type" value="Genomic_DNA"/>
</dbReference>
<dbReference type="GO" id="GO:0007165">
    <property type="term" value="P:signal transduction"/>
    <property type="evidence" value="ECO:0007669"/>
    <property type="project" value="InterPro"/>
</dbReference>
<comment type="caution">
    <text evidence="3">The sequence shown here is derived from an EMBL/GenBank/DDBJ whole genome shotgun (WGS) entry which is preliminary data.</text>
</comment>
<keyword evidence="1" id="KW-0472">Membrane</keyword>
<sequence precursor="true">MIKTLKGKINLIYLVLVLLIAVVGITASFNLYNLSKAIDGLMIANYKSISAANNMIDAIERQDSAVLIYISVDSSKGKALFADRNEEFLKWYNVTANNITEKGEKELVLAIKASYNNYVRLFFDLQEIRSREGISKAVDFYNNRMMSDFINTKNILKQLCILNEKSMFNSKYSATKNSNNSMYIVLGLSIFAIISGYTISRFFSNKFLMPVTMLTKTMRLIKAGDMNQQANIISRDEIGELAEEFNNMTKRLQQYEQSTREIFWQRKISPM</sequence>
<dbReference type="Proteomes" id="UP000036923">
    <property type="component" value="Unassembled WGS sequence"/>
</dbReference>
<feature type="domain" description="HAMP" evidence="2">
    <location>
        <begin position="205"/>
        <end position="257"/>
    </location>
</feature>
<dbReference type="CDD" id="cd06225">
    <property type="entry name" value="HAMP"/>
    <property type="match status" value="1"/>
</dbReference>
<name>A0A0L6JXV7_9FIRM</name>
<evidence type="ECO:0000313" key="3">
    <source>
        <dbReference type="EMBL" id="KNY30272.1"/>
    </source>
</evidence>
<evidence type="ECO:0000256" key="1">
    <source>
        <dbReference type="SAM" id="Phobius"/>
    </source>
</evidence>
<keyword evidence="1" id="KW-0812">Transmembrane</keyword>
<dbReference type="PATRIC" id="fig|398512.5.peg.5825"/>
<dbReference type="GO" id="GO:0016020">
    <property type="term" value="C:membrane"/>
    <property type="evidence" value="ECO:0007669"/>
    <property type="project" value="InterPro"/>
</dbReference>
<reference evidence="4" key="1">
    <citation type="submission" date="2015-07" db="EMBL/GenBank/DDBJ databases">
        <title>Near-Complete Genome Sequence of the Cellulolytic Bacterium Bacteroides (Pseudobacteroides) cellulosolvens ATCC 35603.</title>
        <authorList>
            <person name="Dassa B."/>
            <person name="Utturkar S.M."/>
            <person name="Klingeman D.M."/>
            <person name="Hurt R.A."/>
            <person name="Keller M."/>
            <person name="Xu J."/>
            <person name="Reddy Y.H.K."/>
            <person name="Borovok I."/>
            <person name="Grinberg I.R."/>
            <person name="Lamed R."/>
            <person name="Zhivin O."/>
            <person name="Bayer E.A."/>
            <person name="Brown S.D."/>
        </authorList>
    </citation>
    <scope>NUCLEOTIDE SEQUENCE [LARGE SCALE GENOMIC DNA]</scope>
    <source>
        <strain evidence="4">DSM 2933</strain>
    </source>
</reference>
<evidence type="ECO:0000313" key="4">
    <source>
        <dbReference type="Proteomes" id="UP000036923"/>
    </source>
</evidence>
<keyword evidence="1" id="KW-1133">Transmembrane helix</keyword>
<dbReference type="STRING" id="398512.Bccel_5549"/>
<dbReference type="RefSeq" id="WP_242857052.1">
    <property type="nucleotide sequence ID" value="NZ_LGTC01000001.1"/>
</dbReference>
<accession>A0A0L6JXV7</accession>
<protein>
    <submittedName>
        <fullName evidence="3">Putative sensor with HAMP domain containing protein</fullName>
    </submittedName>
</protein>
<dbReference type="Gene3D" id="6.10.340.10">
    <property type="match status" value="1"/>
</dbReference>
<dbReference type="SUPFAM" id="SSF158472">
    <property type="entry name" value="HAMP domain-like"/>
    <property type="match status" value="1"/>
</dbReference>
<dbReference type="InterPro" id="IPR003660">
    <property type="entry name" value="HAMP_dom"/>
</dbReference>
<evidence type="ECO:0000259" key="2">
    <source>
        <dbReference type="PROSITE" id="PS50885"/>
    </source>
</evidence>
<gene>
    <name evidence="3" type="ORF">Bccel_5549</name>
</gene>